<dbReference type="Proteomes" id="UP001500822">
    <property type="component" value="Unassembled WGS sequence"/>
</dbReference>
<keyword evidence="2" id="KW-1185">Reference proteome</keyword>
<proteinExistence type="predicted"/>
<comment type="caution">
    <text evidence="1">The sequence shown here is derived from an EMBL/GenBank/DDBJ whole genome shotgun (WGS) entry which is preliminary data.</text>
</comment>
<name>A0ABP8ZJU6_9ACTN</name>
<accession>A0ABP8ZJU6</accession>
<dbReference type="RefSeq" id="WP_345314428.1">
    <property type="nucleotide sequence ID" value="NZ_BAABIE010000026.1"/>
</dbReference>
<protein>
    <recommendedName>
        <fullName evidence="3">Tail assembly chaperone</fullName>
    </recommendedName>
</protein>
<dbReference type="EMBL" id="BAABIE010000026">
    <property type="protein sequence ID" value="GAA4758767.1"/>
    <property type="molecule type" value="Genomic_DNA"/>
</dbReference>
<evidence type="ECO:0008006" key="3">
    <source>
        <dbReference type="Google" id="ProtNLM"/>
    </source>
</evidence>
<organism evidence="1 2">
    <name type="scientific">Gordonia alkaliphila</name>
    <dbReference type="NCBI Taxonomy" id="1053547"/>
    <lineage>
        <taxon>Bacteria</taxon>
        <taxon>Bacillati</taxon>
        <taxon>Actinomycetota</taxon>
        <taxon>Actinomycetes</taxon>
        <taxon>Mycobacteriales</taxon>
        <taxon>Gordoniaceae</taxon>
        <taxon>Gordonia</taxon>
    </lineage>
</organism>
<gene>
    <name evidence="1" type="ORF">GCM10023217_34050</name>
</gene>
<sequence>MTTEQFHYTIPAAKSATGKAHKITLPPFKQVPFGIMRKVRRVDPGEQVFEIFDQLVDKGKLSPEDSEALDVFTVEEIGELMKEWQEHSGADLPES</sequence>
<reference evidence="2" key="1">
    <citation type="journal article" date="2019" name="Int. J. Syst. Evol. Microbiol.">
        <title>The Global Catalogue of Microorganisms (GCM) 10K type strain sequencing project: providing services to taxonomists for standard genome sequencing and annotation.</title>
        <authorList>
            <consortium name="The Broad Institute Genomics Platform"/>
            <consortium name="The Broad Institute Genome Sequencing Center for Infectious Disease"/>
            <person name="Wu L."/>
            <person name="Ma J."/>
        </authorList>
    </citation>
    <scope>NUCLEOTIDE SEQUENCE [LARGE SCALE GENOMIC DNA]</scope>
    <source>
        <strain evidence="2">JCM 18077</strain>
    </source>
</reference>
<evidence type="ECO:0000313" key="2">
    <source>
        <dbReference type="Proteomes" id="UP001500822"/>
    </source>
</evidence>
<evidence type="ECO:0000313" key="1">
    <source>
        <dbReference type="EMBL" id="GAA4758767.1"/>
    </source>
</evidence>